<feature type="domain" description="N-acetyltransferase" evidence="3">
    <location>
        <begin position="1"/>
        <end position="157"/>
    </location>
</feature>
<dbReference type="InterPro" id="IPR016181">
    <property type="entry name" value="Acyl_CoA_acyltransferase"/>
</dbReference>
<keyword evidence="1 4" id="KW-0808">Transferase</keyword>
<dbReference type="PANTHER" id="PTHR43877">
    <property type="entry name" value="AMINOALKYLPHOSPHONATE N-ACETYLTRANSFERASE-RELATED-RELATED"/>
    <property type="match status" value="1"/>
</dbReference>
<proteinExistence type="predicted"/>
<keyword evidence="2 4" id="KW-0012">Acyltransferase</keyword>
<dbReference type="Proteomes" id="UP001230156">
    <property type="component" value="Unassembled WGS sequence"/>
</dbReference>
<dbReference type="InterPro" id="IPR050832">
    <property type="entry name" value="Bact_Acetyltransf"/>
</dbReference>
<dbReference type="EC" id="2.3.1.-" evidence="4"/>
<comment type="caution">
    <text evidence="4">The sequence shown here is derived from an EMBL/GenBank/DDBJ whole genome shotgun (WGS) entry which is preliminary data.</text>
</comment>
<sequence length="157" mass="17442">MIRPAAPAEAELLLGVMRRAFAEYRGVLRPESSVFVETEAMIAEKLRGGGGFLAVENDRPVGCIIAELKDDRGYPMGYLGRLAVDPALRRRGLARRLMVAGEDFVRERGLRVVEIQVRIVLTGNIALFRSLGYRETARESHPGYAQPTTLVMQKSLE</sequence>
<evidence type="ECO:0000313" key="4">
    <source>
        <dbReference type="EMBL" id="MDQ7251544.1"/>
    </source>
</evidence>
<dbReference type="GO" id="GO:0016746">
    <property type="term" value="F:acyltransferase activity"/>
    <property type="evidence" value="ECO:0007669"/>
    <property type="project" value="UniProtKB-KW"/>
</dbReference>
<dbReference type="EMBL" id="JAUYVI010000013">
    <property type="protein sequence ID" value="MDQ7251544.1"/>
    <property type="molecule type" value="Genomic_DNA"/>
</dbReference>
<protein>
    <submittedName>
        <fullName evidence="4">GNAT family N-acetyltransferase</fullName>
        <ecNumber evidence="4">2.3.1.-</ecNumber>
    </submittedName>
</protein>
<dbReference type="Gene3D" id="3.40.630.30">
    <property type="match status" value="1"/>
</dbReference>
<reference evidence="5" key="1">
    <citation type="submission" date="2023-08" db="EMBL/GenBank/DDBJ databases">
        <title>Rhodospirillaceae gen. nov., a novel taxon isolated from the Yangtze River Yuezi River estuary sludge.</title>
        <authorList>
            <person name="Ruan L."/>
        </authorList>
    </citation>
    <scope>NUCLEOTIDE SEQUENCE [LARGE SCALE GENOMIC DNA]</scope>
    <source>
        <strain evidence="5">R-7</strain>
    </source>
</reference>
<dbReference type="RefSeq" id="WP_379962013.1">
    <property type="nucleotide sequence ID" value="NZ_JAUYVI010000013.1"/>
</dbReference>
<name>A0ABU0YUZ1_9PROT</name>
<dbReference type="SUPFAM" id="SSF55729">
    <property type="entry name" value="Acyl-CoA N-acyltransferases (Nat)"/>
    <property type="match status" value="1"/>
</dbReference>
<evidence type="ECO:0000256" key="1">
    <source>
        <dbReference type="ARBA" id="ARBA00022679"/>
    </source>
</evidence>
<evidence type="ECO:0000256" key="2">
    <source>
        <dbReference type="ARBA" id="ARBA00023315"/>
    </source>
</evidence>
<evidence type="ECO:0000313" key="5">
    <source>
        <dbReference type="Proteomes" id="UP001230156"/>
    </source>
</evidence>
<dbReference type="PROSITE" id="PS51186">
    <property type="entry name" value="GNAT"/>
    <property type="match status" value="1"/>
</dbReference>
<organism evidence="4 5">
    <name type="scientific">Dongia sedimenti</name>
    <dbReference type="NCBI Taxonomy" id="3064282"/>
    <lineage>
        <taxon>Bacteria</taxon>
        <taxon>Pseudomonadati</taxon>
        <taxon>Pseudomonadota</taxon>
        <taxon>Alphaproteobacteria</taxon>
        <taxon>Rhodospirillales</taxon>
        <taxon>Dongiaceae</taxon>
        <taxon>Dongia</taxon>
    </lineage>
</organism>
<dbReference type="InterPro" id="IPR000182">
    <property type="entry name" value="GNAT_dom"/>
</dbReference>
<gene>
    <name evidence="4" type="ORF">Q8A70_27910</name>
</gene>
<keyword evidence="5" id="KW-1185">Reference proteome</keyword>
<accession>A0ABU0YUZ1</accession>
<evidence type="ECO:0000259" key="3">
    <source>
        <dbReference type="PROSITE" id="PS51186"/>
    </source>
</evidence>
<dbReference type="Pfam" id="PF00583">
    <property type="entry name" value="Acetyltransf_1"/>
    <property type="match status" value="1"/>
</dbReference>